<proteinExistence type="predicted"/>
<dbReference type="InterPro" id="IPR051396">
    <property type="entry name" value="Bact_Antivir_Def_Nuclease"/>
</dbReference>
<dbReference type="Pfam" id="PF13304">
    <property type="entry name" value="AAA_21"/>
    <property type="match status" value="1"/>
</dbReference>
<comment type="caution">
    <text evidence="3">The sequence shown here is derived from an EMBL/GenBank/DDBJ whole genome shotgun (WGS) entry which is preliminary data.</text>
</comment>
<dbReference type="EMBL" id="CAMXCH010000001">
    <property type="protein sequence ID" value="CAI3934516.1"/>
    <property type="molecule type" value="Genomic_DNA"/>
</dbReference>
<keyword evidence="4" id="KW-1185">Reference proteome</keyword>
<evidence type="ECO:0000313" key="3">
    <source>
        <dbReference type="EMBL" id="CAI3934516.1"/>
    </source>
</evidence>
<dbReference type="Pfam" id="PF14491">
    <property type="entry name" value="DUF4435"/>
    <property type="match status" value="1"/>
</dbReference>
<feature type="domain" description="DUF4435" evidence="2">
    <location>
        <begin position="305"/>
        <end position="418"/>
    </location>
</feature>
<organism evidence="3 4">
    <name type="scientific">Commensalibacter papalotli</name>
    <name type="common">ex Botero et al. 2024</name>
    <dbReference type="NCBI Taxonomy" id="2972766"/>
    <lineage>
        <taxon>Bacteria</taxon>
        <taxon>Pseudomonadati</taxon>
        <taxon>Pseudomonadota</taxon>
        <taxon>Alphaproteobacteria</taxon>
        <taxon>Acetobacterales</taxon>
        <taxon>Acetobacteraceae</taxon>
    </lineage>
</organism>
<evidence type="ECO:0000259" key="1">
    <source>
        <dbReference type="Pfam" id="PF13304"/>
    </source>
</evidence>
<evidence type="ECO:0000259" key="2">
    <source>
        <dbReference type="Pfam" id="PF14491"/>
    </source>
</evidence>
<sequence>MTTQNDTNPEPVSIAIPIMNGEDLSIALSVGDVFFMLGANGSGKSSLLYKILRDLKDRNRVLMSAYRMNSFDKDKVDYSVGNYFSQESSVKREYNPSSRRYSLNIYRQEDENLFTLQQLIHASLSNAIQLQQKVKTGKQVKNTDAITEIDQLNSILKKSGFVIELFLNNENILMARNNAYAPCREYSIQQLSDGERAAIIISSNILCAEPGSFIYLDEPERHLHRRLVSSLLSELIQLRKDCIFIISTHEIALPTYVHDSKILLVRQCEYENDEPIRWDVDLINQHDERYSALEETLKVDLLGSRKIMLFVEGTSASLDIQLYQTLFPTVSVISKGSCEMVEQSVKGLRNNQGTHWVKAFGIIDNDNKAQKKIENLAKAYIFSLNVYSIESIFYHPKIIQWVLEYAKEFNDIKDIEMTYAKITQLMQDELSKQKDHLCGRSVNMKVRSEIMASLPKQTDIEQNIIYKKTVDIPSLLHKEYQLFDNYLETKNYDALMSHYPIREANLLNPIAKNCGFADRQRYEHNVILMIQKNNDAQKFILSLLGGASQAITAAIVRNDNNL</sequence>
<name>A0ABM9HLK4_9PROT</name>
<gene>
    <name evidence="3" type="ORF">R83534S58_LOCUS744</name>
</gene>
<dbReference type="InterPro" id="IPR029492">
    <property type="entry name" value="DUF4435"/>
</dbReference>
<dbReference type="Proteomes" id="UP001154272">
    <property type="component" value="Unassembled WGS sequence"/>
</dbReference>
<dbReference type="RefSeq" id="WP_282023522.1">
    <property type="nucleotide sequence ID" value="NZ_CAMXCH010000001.1"/>
</dbReference>
<dbReference type="InterPro" id="IPR027417">
    <property type="entry name" value="P-loop_NTPase"/>
</dbReference>
<dbReference type="Gene3D" id="3.40.50.300">
    <property type="entry name" value="P-loop containing nucleotide triphosphate hydrolases"/>
    <property type="match status" value="1"/>
</dbReference>
<dbReference type="PANTHER" id="PTHR43581">
    <property type="entry name" value="ATP/GTP PHOSPHATASE"/>
    <property type="match status" value="1"/>
</dbReference>
<evidence type="ECO:0000313" key="4">
    <source>
        <dbReference type="Proteomes" id="UP001154272"/>
    </source>
</evidence>
<reference evidence="3" key="1">
    <citation type="submission" date="2022-10" db="EMBL/GenBank/DDBJ databases">
        <authorList>
            <person name="Botero Cardona J."/>
        </authorList>
    </citation>
    <scope>NUCLEOTIDE SEQUENCE</scope>
    <source>
        <strain evidence="3">R-83534</strain>
    </source>
</reference>
<dbReference type="InterPro" id="IPR003959">
    <property type="entry name" value="ATPase_AAA_core"/>
</dbReference>
<dbReference type="PANTHER" id="PTHR43581:SF2">
    <property type="entry name" value="EXCINUCLEASE ATPASE SUBUNIT"/>
    <property type="match status" value="1"/>
</dbReference>
<accession>A0ABM9HLK4</accession>
<feature type="domain" description="ATPase AAA-type core" evidence="1">
    <location>
        <begin position="187"/>
        <end position="252"/>
    </location>
</feature>
<dbReference type="SUPFAM" id="SSF52540">
    <property type="entry name" value="P-loop containing nucleoside triphosphate hydrolases"/>
    <property type="match status" value="1"/>
</dbReference>
<protein>
    <submittedName>
        <fullName evidence="3">Predicted ATPase</fullName>
    </submittedName>
</protein>